<reference evidence="2 3" key="1">
    <citation type="submission" date="2020-07" db="EMBL/GenBank/DDBJ databases">
        <title>Sequencing the genomes of 1000 actinobacteria strains.</title>
        <authorList>
            <person name="Klenk H.-P."/>
        </authorList>
    </citation>
    <scope>NUCLEOTIDE SEQUENCE [LARGE SCALE GENOMIC DNA]</scope>
    <source>
        <strain evidence="2 3">DSM 24552</strain>
    </source>
</reference>
<feature type="region of interest" description="Disordered" evidence="1">
    <location>
        <begin position="130"/>
        <end position="160"/>
    </location>
</feature>
<name>A0A7Y9RYF3_9ACTN</name>
<evidence type="ECO:0000313" key="3">
    <source>
        <dbReference type="Proteomes" id="UP000544110"/>
    </source>
</evidence>
<gene>
    <name evidence="2" type="ORF">BJ989_003177</name>
</gene>
<comment type="caution">
    <text evidence="2">The sequence shown here is derived from an EMBL/GenBank/DDBJ whole genome shotgun (WGS) entry which is preliminary data.</text>
</comment>
<dbReference type="EMBL" id="JACCAC010000001">
    <property type="protein sequence ID" value="NYG56873.1"/>
    <property type="molecule type" value="Genomic_DNA"/>
</dbReference>
<accession>A0A7Y9RYF3</accession>
<dbReference type="Proteomes" id="UP000544110">
    <property type="component" value="Unassembled WGS sequence"/>
</dbReference>
<dbReference type="RefSeq" id="WP_179519057.1">
    <property type="nucleotide sequence ID" value="NZ_JACCAC010000001.1"/>
</dbReference>
<evidence type="ECO:0000313" key="2">
    <source>
        <dbReference type="EMBL" id="NYG56873.1"/>
    </source>
</evidence>
<protein>
    <submittedName>
        <fullName evidence="2">Uncharacterized protein</fullName>
    </submittedName>
</protein>
<dbReference type="AlphaFoldDB" id="A0A7Y9RYF3"/>
<proteinExistence type="predicted"/>
<sequence length="172" mass="18534">MGDSRPPQAAIDLVDSYARRVGDDVEVVLSDPDHVVSSGDVVELRRGEQRHRARAEVVDDDRGRRALVRVARGELRNGTYALRRVGGSRGAGDVGDGPAEDVPEVLPLGCRLLVQGERPLVLLWGQRATPSMTPVPHPRGRDGDAASTAGGGTRARRRAVAVARRVRARLSR</sequence>
<evidence type="ECO:0000256" key="1">
    <source>
        <dbReference type="SAM" id="MobiDB-lite"/>
    </source>
</evidence>
<organism evidence="2 3">
    <name type="scientific">Nocardioides perillae</name>
    <dbReference type="NCBI Taxonomy" id="1119534"/>
    <lineage>
        <taxon>Bacteria</taxon>
        <taxon>Bacillati</taxon>
        <taxon>Actinomycetota</taxon>
        <taxon>Actinomycetes</taxon>
        <taxon>Propionibacteriales</taxon>
        <taxon>Nocardioidaceae</taxon>
        <taxon>Nocardioides</taxon>
    </lineage>
</organism>
<keyword evidence="3" id="KW-1185">Reference proteome</keyword>